<evidence type="ECO:0000313" key="2">
    <source>
        <dbReference type="Proteomes" id="UP001517367"/>
    </source>
</evidence>
<accession>A0ABW9JF65</accession>
<gene>
    <name evidence="1" type="ORF">E5L68_002690</name>
</gene>
<evidence type="ECO:0000313" key="1">
    <source>
        <dbReference type="EMBL" id="MFN0290279.1"/>
    </source>
</evidence>
<keyword evidence="2" id="KW-1185">Reference proteome</keyword>
<reference evidence="1 2" key="1">
    <citation type="submission" date="2024-12" db="EMBL/GenBank/DDBJ databases">
        <authorList>
            <person name="Hu S."/>
        </authorList>
    </citation>
    <scope>NUCLEOTIDE SEQUENCE [LARGE SCALE GENOMIC DNA]</scope>
    <source>
        <strain evidence="1 2">P-25</strain>
    </source>
</reference>
<dbReference type="InterPro" id="IPR032168">
    <property type="entry name" value="DUF5004"/>
</dbReference>
<dbReference type="PROSITE" id="PS51257">
    <property type="entry name" value="PROKAR_LIPOPROTEIN"/>
    <property type="match status" value="1"/>
</dbReference>
<name>A0ABW9JF65_9SPHI</name>
<dbReference type="Pfam" id="PF16395">
    <property type="entry name" value="DUF5004"/>
    <property type="match status" value="1"/>
</dbReference>
<dbReference type="Proteomes" id="UP001517367">
    <property type="component" value="Unassembled WGS sequence"/>
</dbReference>
<proteinExistence type="predicted"/>
<protein>
    <submittedName>
        <fullName evidence="1">DUF5004 domain-containing protein</fullName>
    </submittedName>
</protein>
<sequence length="146" mass="16370">MMKSRIFIIFYLLLTTFTILSCKDEVAAVITDESVKDITGTWKVVSLTRNGEELAQRIDLSKFKITFKPDGTYTLQDKLAFAVAGGGSYKLNDPQYPYSVVLTEQGKTAKSVKFQFPVIEGKRQISLTLSPGCTGNTYQYNFVKEN</sequence>
<comment type="caution">
    <text evidence="1">The sequence shown here is derived from an EMBL/GenBank/DDBJ whole genome shotgun (WGS) entry which is preliminary data.</text>
</comment>
<organism evidence="1 2">
    <name type="scientific">Pedobacter helvus</name>
    <dbReference type="NCBI Taxonomy" id="2563444"/>
    <lineage>
        <taxon>Bacteria</taxon>
        <taxon>Pseudomonadati</taxon>
        <taxon>Bacteroidota</taxon>
        <taxon>Sphingobacteriia</taxon>
        <taxon>Sphingobacteriales</taxon>
        <taxon>Sphingobacteriaceae</taxon>
        <taxon>Pedobacter</taxon>
    </lineage>
</organism>
<dbReference type="EMBL" id="SRMP02000001">
    <property type="protein sequence ID" value="MFN0290279.1"/>
    <property type="molecule type" value="Genomic_DNA"/>
</dbReference>
<dbReference type="RefSeq" id="WP_246073399.1">
    <property type="nucleotide sequence ID" value="NZ_SRMP02000001.1"/>
</dbReference>